<evidence type="ECO:0000313" key="1">
    <source>
        <dbReference type="EMBL" id="KAI5679790.1"/>
    </source>
</evidence>
<organism evidence="1 2">
    <name type="scientific">Catharanthus roseus</name>
    <name type="common">Madagascar periwinkle</name>
    <name type="synonym">Vinca rosea</name>
    <dbReference type="NCBI Taxonomy" id="4058"/>
    <lineage>
        <taxon>Eukaryota</taxon>
        <taxon>Viridiplantae</taxon>
        <taxon>Streptophyta</taxon>
        <taxon>Embryophyta</taxon>
        <taxon>Tracheophyta</taxon>
        <taxon>Spermatophyta</taxon>
        <taxon>Magnoliopsida</taxon>
        <taxon>eudicotyledons</taxon>
        <taxon>Gunneridae</taxon>
        <taxon>Pentapetalae</taxon>
        <taxon>asterids</taxon>
        <taxon>lamiids</taxon>
        <taxon>Gentianales</taxon>
        <taxon>Apocynaceae</taxon>
        <taxon>Rauvolfioideae</taxon>
        <taxon>Vinceae</taxon>
        <taxon>Catharanthinae</taxon>
        <taxon>Catharanthus</taxon>
    </lineage>
</organism>
<evidence type="ECO:0000313" key="2">
    <source>
        <dbReference type="Proteomes" id="UP001060085"/>
    </source>
</evidence>
<proteinExistence type="predicted"/>
<reference evidence="2" key="1">
    <citation type="journal article" date="2023" name="Nat. Plants">
        <title>Single-cell RNA sequencing provides a high-resolution roadmap for understanding the multicellular compartmentation of specialized metabolism.</title>
        <authorList>
            <person name="Sun S."/>
            <person name="Shen X."/>
            <person name="Li Y."/>
            <person name="Li Y."/>
            <person name="Wang S."/>
            <person name="Li R."/>
            <person name="Zhang H."/>
            <person name="Shen G."/>
            <person name="Guo B."/>
            <person name="Wei J."/>
            <person name="Xu J."/>
            <person name="St-Pierre B."/>
            <person name="Chen S."/>
            <person name="Sun C."/>
        </authorList>
    </citation>
    <scope>NUCLEOTIDE SEQUENCE [LARGE SCALE GENOMIC DNA]</scope>
</reference>
<dbReference type="Proteomes" id="UP001060085">
    <property type="component" value="Linkage Group LG01"/>
</dbReference>
<protein>
    <submittedName>
        <fullName evidence="1">Uncharacterized protein</fullName>
    </submittedName>
</protein>
<dbReference type="EMBL" id="CM044701">
    <property type="protein sequence ID" value="KAI5679790.1"/>
    <property type="molecule type" value="Genomic_DNA"/>
</dbReference>
<gene>
    <name evidence="1" type="ORF">M9H77_01017</name>
</gene>
<sequence>MAVSSIRLPLSPWLATQSSIFPFSTKKNALNLLLRFSTSPSAALLSSEPVADTAADVAAPSLDSPNRWEAFRKKKVVMRVGYVGSDYRGLQIQRDEHALSTIEGELEKAIFKAGGIRDSNFGDLHKIGWARSSRTDKGVHSLATMISLKMEIPECAWKDDPNGIALANYVNSFLPRNIKVFSILPSQKSFDARRECSIRRYSYLLPAEVIGINKNFTPEEIDVHLSDFNRILSGFEGDHPFHNYTIRSKYRKLARRTKCQPVWKRAGSGTDKSGSDFDESEEETSGENDISLDEESNGGEEVVARDLGMDSDFSPMDSADKSLAGACSEKESTLKKQISVQPIRARWLHEPDERDRIGASHFRNIFQCRCGKLEHLSGLNFIEISICGESFMLHQIRKMVGTAVAIKRKLLPLDVLDLSLSKFSRIVLPLAPSEVLILRGNNFAIRKRPGEKRPEMLTLIESEDILKSVDEFYHSILLHQLSTFLDPSKYPWHDWVEILDANTSIPEVQLEEVRTAWRVWKEKWESRMKSGS</sequence>
<keyword evidence="2" id="KW-1185">Reference proteome</keyword>
<accession>A0ACC0C4C2</accession>
<name>A0ACC0C4C2_CATRO</name>
<comment type="caution">
    <text evidence="1">The sequence shown here is derived from an EMBL/GenBank/DDBJ whole genome shotgun (WGS) entry which is preliminary data.</text>
</comment>